<dbReference type="Proteomes" id="UP000002037">
    <property type="component" value="Unassembled WGS sequence"/>
</dbReference>
<dbReference type="OrthoDB" id="10453897at2759"/>
<feature type="compositionally biased region" description="Low complexity" evidence="1">
    <location>
        <begin position="36"/>
        <end position="46"/>
    </location>
</feature>
<evidence type="ECO:0000313" key="3">
    <source>
        <dbReference type="Proteomes" id="UP000002037"/>
    </source>
</evidence>
<accession>C5M578</accession>
<feature type="compositionally biased region" description="Basic residues" evidence="1">
    <location>
        <begin position="1"/>
        <end position="12"/>
    </location>
</feature>
<dbReference type="KEGG" id="ctp:CTRG_02056"/>
<protein>
    <submittedName>
        <fullName evidence="2">Uncharacterized protein</fullName>
    </submittedName>
</protein>
<organism evidence="2 3">
    <name type="scientific">Candida tropicalis (strain ATCC MYA-3404 / T1)</name>
    <name type="common">Yeast</name>
    <dbReference type="NCBI Taxonomy" id="294747"/>
    <lineage>
        <taxon>Eukaryota</taxon>
        <taxon>Fungi</taxon>
        <taxon>Dikarya</taxon>
        <taxon>Ascomycota</taxon>
        <taxon>Saccharomycotina</taxon>
        <taxon>Pichiomycetes</taxon>
        <taxon>Debaryomycetaceae</taxon>
        <taxon>Candida/Lodderomyces clade</taxon>
        <taxon>Candida</taxon>
    </lineage>
</organism>
<dbReference type="GeneID" id="8297153"/>
<dbReference type="RefSeq" id="XP_002547749.1">
    <property type="nucleotide sequence ID" value="XM_002547703.1"/>
</dbReference>
<gene>
    <name evidence="2" type="ORF">CTRG_02056</name>
</gene>
<proteinExistence type="predicted"/>
<evidence type="ECO:0000256" key="1">
    <source>
        <dbReference type="SAM" id="MobiDB-lite"/>
    </source>
</evidence>
<dbReference type="AlphaFoldDB" id="C5M578"/>
<feature type="compositionally biased region" description="Low complexity" evidence="1">
    <location>
        <begin position="13"/>
        <end position="23"/>
    </location>
</feature>
<reference evidence="2 3" key="1">
    <citation type="journal article" date="2009" name="Nature">
        <title>Evolution of pathogenicity and sexual reproduction in eight Candida genomes.</title>
        <authorList>
            <person name="Butler G."/>
            <person name="Rasmussen M.D."/>
            <person name="Lin M.F."/>
            <person name="Santos M.A."/>
            <person name="Sakthikumar S."/>
            <person name="Munro C.A."/>
            <person name="Rheinbay E."/>
            <person name="Grabherr M."/>
            <person name="Forche A."/>
            <person name="Reedy J.L."/>
            <person name="Agrafioti I."/>
            <person name="Arnaud M.B."/>
            <person name="Bates S."/>
            <person name="Brown A.J."/>
            <person name="Brunke S."/>
            <person name="Costanzo M.C."/>
            <person name="Fitzpatrick D.A."/>
            <person name="de Groot P.W."/>
            <person name="Harris D."/>
            <person name="Hoyer L.L."/>
            <person name="Hube B."/>
            <person name="Klis F.M."/>
            <person name="Kodira C."/>
            <person name="Lennard N."/>
            <person name="Logue M.E."/>
            <person name="Martin R."/>
            <person name="Neiman A.M."/>
            <person name="Nikolaou E."/>
            <person name="Quail M.A."/>
            <person name="Quinn J."/>
            <person name="Santos M.C."/>
            <person name="Schmitzberger F.F."/>
            <person name="Sherlock G."/>
            <person name="Shah P."/>
            <person name="Silverstein K.A."/>
            <person name="Skrzypek M.S."/>
            <person name="Soll D."/>
            <person name="Staggs R."/>
            <person name="Stansfield I."/>
            <person name="Stumpf M.P."/>
            <person name="Sudbery P.E."/>
            <person name="Srikantha T."/>
            <person name="Zeng Q."/>
            <person name="Berman J."/>
            <person name="Berriman M."/>
            <person name="Heitman J."/>
            <person name="Gow N.A."/>
            <person name="Lorenz M.C."/>
            <person name="Birren B.W."/>
            <person name="Kellis M."/>
            <person name="Cuomo C.A."/>
        </authorList>
    </citation>
    <scope>NUCLEOTIDE SEQUENCE [LARGE SCALE GENOMIC DNA]</scope>
    <source>
        <strain evidence="3">ATCC MYA-3404 / T1</strain>
    </source>
</reference>
<dbReference type="EMBL" id="GG692396">
    <property type="protein sequence ID" value="EER35194.1"/>
    <property type="molecule type" value="Genomic_DNA"/>
</dbReference>
<keyword evidence="3" id="KW-1185">Reference proteome</keyword>
<evidence type="ECO:0000313" key="2">
    <source>
        <dbReference type="EMBL" id="EER35194.1"/>
    </source>
</evidence>
<name>C5M578_CANTT</name>
<sequence length="126" mass="14200">MGHKKHSTRKSKNAANNNGNNSKISPPEPSLEIAKSSSTNSNNNTTDPKKQSCDVNQYLYNFISSDEFNSCYPIIAFQSSVLLTCVELQEKQTPENGQSLKIPVRELLINAEKRIKDWEERARNSL</sequence>
<dbReference type="HOGENOM" id="CLU_1981372_0_0_1"/>
<feature type="region of interest" description="Disordered" evidence="1">
    <location>
        <begin position="1"/>
        <end position="51"/>
    </location>
</feature>
<dbReference type="VEuPathDB" id="FungiDB:CTRG_02056"/>